<dbReference type="PANTHER" id="PTHR39650:SF1">
    <property type="entry name" value="CDP-ARCHAEOL SYNTHASE"/>
    <property type="match status" value="1"/>
</dbReference>
<keyword evidence="1" id="KW-0812">Transmembrane</keyword>
<dbReference type="PANTHER" id="PTHR39650">
    <property type="entry name" value="CDP-ARCHAEOL SYNTHASE"/>
    <property type="match status" value="1"/>
</dbReference>
<proteinExistence type="predicted"/>
<dbReference type="Proteomes" id="UP000178385">
    <property type="component" value="Unassembled WGS sequence"/>
</dbReference>
<evidence type="ECO:0000313" key="3">
    <source>
        <dbReference type="Proteomes" id="UP000178385"/>
    </source>
</evidence>
<feature type="transmembrane region" description="Helical" evidence="1">
    <location>
        <begin position="129"/>
        <end position="150"/>
    </location>
</feature>
<accession>A0A1G1Y500</accession>
<sequence>MDPIQALTTTFWFFLPAYAANCTPVVVSKIKSLPSHPLDLYFHYNGSRLLGDNKTWRGFVSGVVVAIIVCYLQRLLYLQSSDIQNLSVFDYQYGNSWALGGLLGVGALTGDAVKSFFKRRRGIKNGDPWIFWDQVDQVIGASVFALPLVILPSSLYVWALVLTFLLVVAVNHLAYGIGLKSVPW</sequence>
<evidence type="ECO:0000256" key="1">
    <source>
        <dbReference type="SAM" id="Phobius"/>
    </source>
</evidence>
<name>A0A1G1Y500_9BACT</name>
<feature type="transmembrane region" description="Helical" evidence="1">
    <location>
        <begin position="56"/>
        <end position="77"/>
    </location>
</feature>
<evidence type="ECO:0008006" key="4">
    <source>
        <dbReference type="Google" id="ProtNLM"/>
    </source>
</evidence>
<dbReference type="Pfam" id="PF01864">
    <property type="entry name" value="CarS-like"/>
    <property type="match status" value="1"/>
</dbReference>
<dbReference type="EMBL" id="MHIG01000021">
    <property type="protein sequence ID" value="OGY46906.1"/>
    <property type="molecule type" value="Genomic_DNA"/>
</dbReference>
<dbReference type="InterPro" id="IPR032690">
    <property type="entry name" value="CarS"/>
</dbReference>
<reference evidence="2 3" key="1">
    <citation type="journal article" date="2016" name="Nat. Commun.">
        <title>Thousands of microbial genomes shed light on interconnected biogeochemical processes in an aquifer system.</title>
        <authorList>
            <person name="Anantharaman K."/>
            <person name="Brown C.T."/>
            <person name="Hug L.A."/>
            <person name="Sharon I."/>
            <person name="Castelle C.J."/>
            <person name="Probst A.J."/>
            <person name="Thomas B.C."/>
            <person name="Singh A."/>
            <person name="Wilkins M.J."/>
            <person name="Karaoz U."/>
            <person name="Brodie E.L."/>
            <person name="Williams K.H."/>
            <person name="Hubbard S.S."/>
            <person name="Banfield J.F."/>
        </authorList>
    </citation>
    <scope>NUCLEOTIDE SEQUENCE [LARGE SCALE GENOMIC DNA]</scope>
</reference>
<comment type="caution">
    <text evidence="2">The sequence shown here is derived from an EMBL/GenBank/DDBJ whole genome shotgun (WGS) entry which is preliminary data.</text>
</comment>
<organism evidence="2 3">
    <name type="scientific">Candidatus Buchananbacteria bacterium RIFCSPHIGHO2_01_FULL_47_11b</name>
    <dbReference type="NCBI Taxonomy" id="1797537"/>
    <lineage>
        <taxon>Bacteria</taxon>
        <taxon>Candidatus Buchananiibacteriota</taxon>
    </lineage>
</organism>
<gene>
    <name evidence="2" type="ORF">A2840_01565</name>
</gene>
<keyword evidence="1" id="KW-1133">Transmembrane helix</keyword>
<dbReference type="AlphaFoldDB" id="A0A1G1Y500"/>
<protein>
    <recommendedName>
        <fullName evidence="4">CDP-archaeol synthase</fullName>
    </recommendedName>
</protein>
<evidence type="ECO:0000313" key="2">
    <source>
        <dbReference type="EMBL" id="OGY46906.1"/>
    </source>
</evidence>
<keyword evidence="1" id="KW-0472">Membrane</keyword>
<feature type="transmembrane region" description="Helical" evidence="1">
    <location>
        <begin position="156"/>
        <end position="178"/>
    </location>
</feature>